<accession>A0A6M3K7C4</accession>
<evidence type="ECO:0000313" key="2">
    <source>
        <dbReference type="EMBL" id="QJA90780.1"/>
    </source>
</evidence>
<protein>
    <submittedName>
        <fullName evidence="1">Uncharacterized protein</fullName>
    </submittedName>
</protein>
<evidence type="ECO:0000313" key="1">
    <source>
        <dbReference type="EMBL" id="QJA77683.1"/>
    </source>
</evidence>
<dbReference type="AlphaFoldDB" id="A0A6M3K7C4"/>
<proteinExistence type="predicted"/>
<gene>
    <name evidence="1" type="ORF">MM415A01250_0027</name>
    <name evidence="2" type="ORF">MM415B03576_0013</name>
</gene>
<dbReference type="EMBL" id="MT142295">
    <property type="protein sequence ID" value="QJA77683.1"/>
    <property type="molecule type" value="Genomic_DNA"/>
</dbReference>
<sequence>MRFNTVQTSPSFTCTCKKCARRLQVADGSPAVYADADGVAFEAYYCAECAKLEAYSALRRTAVEVYEGRAEMSTLLEPLAAVQTVDGRLAHRGTIAPQGRES</sequence>
<reference evidence="1" key="1">
    <citation type="submission" date="2020-03" db="EMBL/GenBank/DDBJ databases">
        <title>The deep terrestrial virosphere.</title>
        <authorList>
            <person name="Holmfeldt K."/>
            <person name="Nilsson E."/>
            <person name="Simone D."/>
            <person name="Lopez-Fernandez M."/>
            <person name="Wu X."/>
            <person name="de Brujin I."/>
            <person name="Lundin D."/>
            <person name="Andersson A."/>
            <person name="Bertilsson S."/>
            <person name="Dopson M."/>
        </authorList>
    </citation>
    <scope>NUCLEOTIDE SEQUENCE</scope>
    <source>
        <strain evidence="1">MM415A01250</strain>
        <strain evidence="2">MM415B03576</strain>
    </source>
</reference>
<organism evidence="1">
    <name type="scientific">viral metagenome</name>
    <dbReference type="NCBI Taxonomy" id="1070528"/>
    <lineage>
        <taxon>unclassified sequences</taxon>
        <taxon>metagenomes</taxon>
        <taxon>organismal metagenomes</taxon>
    </lineage>
</organism>
<name>A0A6M3K7C4_9ZZZZ</name>
<dbReference type="EMBL" id="MT142936">
    <property type="protein sequence ID" value="QJA90780.1"/>
    <property type="molecule type" value="Genomic_DNA"/>
</dbReference>